<sequence>MTSQQKKGQASVEDLREIAKAHGFSMRPQDESGYLSIVLATQESIEYVEKMKDYVDPGLIRDLNVDDRTYIQPSSSENPLNAWSHRTSIKAPSTVDNTGLLVGRTVAIKDNVAVAGIPITCGTQPFHLCKDKPAPIPAIDAPIISRILEAGAVITGTSTCENYCLSAMSFTSATGPVDNPWLRGYSAGGSSSGSAALVAVNLMKNRQRSNGLSVEHLGEGVDLASGGDQGGSIRIPAAYCGVYGLKPTHGLVPYTGIGSLFPVLDHCGPIAASIRDTATFLSVLAGYDGFDPRMTPETPLRAAVPQYHTRLGEQIATRVAAGTWTPQTAAKGLRVGILKEAFEIAGLDASVAAVIRKAAARFTALGASVAEVSVPLHLVAPHIFTAATRAYIADTLLFGYGASTSASLPFPFPGPAAFAPDQAWYDTMTASNPLVVGGIFSSEFLRDRARYPESVRDKAVRKVHELRAAYDEALERFDVLVMPATPTVAPRHADEGMGIGEKAQFVLANTLNTLPFNITGHPGLAMPVGWGRVDDGDEKNKGAKLPVGMQIVSKRWDEETLFLAAAAWEVGGLGLDEE</sequence>
<organism evidence="1 2">
    <name type="scientific">Hypoxylon rubiginosum</name>
    <dbReference type="NCBI Taxonomy" id="110542"/>
    <lineage>
        <taxon>Eukaryota</taxon>
        <taxon>Fungi</taxon>
        <taxon>Dikarya</taxon>
        <taxon>Ascomycota</taxon>
        <taxon>Pezizomycotina</taxon>
        <taxon>Sordariomycetes</taxon>
        <taxon>Xylariomycetidae</taxon>
        <taxon>Xylariales</taxon>
        <taxon>Hypoxylaceae</taxon>
        <taxon>Hypoxylon</taxon>
    </lineage>
</organism>
<gene>
    <name evidence="1" type="ORF">F4821DRAFT_278476</name>
</gene>
<protein>
    <submittedName>
        <fullName evidence="1">Amidase signature enzyme</fullName>
    </submittedName>
</protein>
<dbReference type="Proteomes" id="UP001497680">
    <property type="component" value="Unassembled WGS sequence"/>
</dbReference>
<dbReference type="EMBL" id="MU394314">
    <property type="protein sequence ID" value="KAI6086627.1"/>
    <property type="molecule type" value="Genomic_DNA"/>
</dbReference>
<reference evidence="1 2" key="1">
    <citation type="journal article" date="2022" name="New Phytol.">
        <title>Ecological generalism drives hyperdiversity of secondary metabolite gene clusters in xylarialean endophytes.</title>
        <authorList>
            <person name="Franco M.E.E."/>
            <person name="Wisecaver J.H."/>
            <person name="Arnold A.E."/>
            <person name="Ju Y.M."/>
            <person name="Slot J.C."/>
            <person name="Ahrendt S."/>
            <person name="Moore L.P."/>
            <person name="Eastman K.E."/>
            <person name="Scott K."/>
            <person name="Konkel Z."/>
            <person name="Mondo S.J."/>
            <person name="Kuo A."/>
            <person name="Hayes R.D."/>
            <person name="Haridas S."/>
            <person name="Andreopoulos B."/>
            <person name="Riley R."/>
            <person name="LaButti K."/>
            <person name="Pangilinan J."/>
            <person name="Lipzen A."/>
            <person name="Amirebrahimi M."/>
            <person name="Yan J."/>
            <person name="Adam C."/>
            <person name="Keymanesh K."/>
            <person name="Ng V."/>
            <person name="Louie K."/>
            <person name="Northen T."/>
            <person name="Drula E."/>
            <person name="Henrissat B."/>
            <person name="Hsieh H.M."/>
            <person name="Youens-Clark K."/>
            <person name="Lutzoni F."/>
            <person name="Miadlikowska J."/>
            <person name="Eastwood D.C."/>
            <person name="Hamelin R.C."/>
            <person name="Grigoriev I.V."/>
            <person name="U'Ren J.M."/>
        </authorList>
    </citation>
    <scope>NUCLEOTIDE SEQUENCE [LARGE SCALE GENOMIC DNA]</scope>
    <source>
        <strain evidence="1 2">ER1909</strain>
    </source>
</reference>
<proteinExistence type="predicted"/>
<keyword evidence="2" id="KW-1185">Reference proteome</keyword>
<comment type="caution">
    <text evidence="1">The sequence shown here is derived from an EMBL/GenBank/DDBJ whole genome shotgun (WGS) entry which is preliminary data.</text>
</comment>
<evidence type="ECO:0000313" key="1">
    <source>
        <dbReference type="EMBL" id="KAI6086627.1"/>
    </source>
</evidence>
<evidence type="ECO:0000313" key="2">
    <source>
        <dbReference type="Proteomes" id="UP001497680"/>
    </source>
</evidence>
<name>A0ACC0D1I4_9PEZI</name>
<accession>A0ACC0D1I4</accession>